<organism evidence="2 3">
    <name type="scientific">Anopheles melas</name>
    <dbReference type="NCBI Taxonomy" id="34690"/>
    <lineage>
        <taxon>Eukaryota</taxon>
        <taxon>Metazoa</taxon>
        <taxon>Ecdysozoa</taxon>
        <taxon>Arthropoda</taxon>
        <taxon>Hexapoda</taxon>
        <taxon>Insecta</taxon>
        <taxon>Pterygota</taxon>
        <taxon>Neoptera</taxon>
        <taxon>Endopterygota</taxon>
        <taxon>Diptera</taxon>
        <taxon>Nematocera</taxon>
        <taxon>Culicoidea</taxon>
        <taxon>Culicidae</taxon>
        <taxon>Anophelinae</taxon>
        <taxon>Anopheles</taxon>
    </lineage>
</organism>
<keyword evidence="3" id="KW-1185">Reference proteome</keyword>
<feature type="transmembrane region" description="Helical" evidence="1">
    <location>
        <begin position="258"/>
        <end position="281"/>
    </location>
</feature>
<keyword evidence="1" id="KW-1133">Transmembrane helix</keyword>
<feature type="transmembrane region" description="Helical" evidence="1">
    <location>
        <begin position="128"/>
        <end position="157"/>
    </location>
</feature>
<evidence type="ECO:0000256" key="1">
    <source>
        <dbReference type="SAM" id="Phobius"/>
    </source>
</evidence>
<reference evidence="3" key="1">
    <citation type="submission" date="2014-01" db="EMBL/GenBank/DDBJ databases">
        <title>The Genome Sequence of Anopheles melas CM1001059_A (V2).</title>
        <authorList>
            <consortium name="The Broad Institute Genomics Platform"/>
            <person name="Neafsey D.E."/>
            <person name="Besansky N."/>
            <person name="Howell P."/>
            <person name="Walton C."/>
            <person name="Young S.K."/>
            <person name="Zeng Q."/>
            <person name="Gargeya S."/>
            <person name="Fitzgerald M."/>
            <person name="Haas B."/>
            <person name="Abouelleil A."/>
            <person name="Allen A.W."/>
            <person name="Alvarado L."/>
            <person name="Arachchi H.M."/>
            <person name="Berlin A.M."/>
            <person name="Chapman S.B."/>
            <person name="Gainer-Dewar J."/>
            <person name="Goldberg J."/>
            <person name="Griggs A."/>
            <person name="Gujja S."/>
            <person name="Hansen M."/>
            <person name="Howarth C."/>
            <person name="Imamovic A."/>
            <person name="Ireland A."/>
            <person name="Larimer J."/>
            <person name="McCowan C."/>
            <person name="Murphy C."/>
            <person name="Pearson M."/>
            <person name="Poon T.W."/>
            <person name="Priest M."/>
            <person name="Roberts A."/>
            <person name="Saif S."/>
            <person name="Shea T."/>
            <person name="Sisk P."/>
            <person name="Sykes S."/>
            <person name="Wortman J."/>
            <person name="Nusbaum C."/>
            <person name="Birren B."/>
        </authorList>
    </citation>
    <scope>NUCLEOTIDE SEQUENCE [LARGE SCALE GENOMIC DNA]</scope>
    <source>
        <strain evidence="3">CM1001059</strain>
    </source>
</reference>
<feature type="transmembrane region" description="Helical" evidence="1">
    <location>
        <begin position="373"/>
        <end position="393"/>
    </location>
</feature>
<feature type="transmembrane region" description="Helical" evidence="1">
    <location>
        <begin position="339"/>
        <end position="361"/>
    </location>
</feature>
<dbReference type="EnsemblMetazoa" id="AMEC001978-RA">
    <property type="protein sequence ID" value="AMEC001978-PA"/>
    <property type="gene ID" value="AMEC001978"/>
</dbReference>
<dbReference type="VEuPathDB" id="VectorBase:AMEC001978"/>
<dbReference type="AlphaFoldDB" id="A0A182TGN2"/>
<name>A0A182TGN2_9DIPT</name>
<protein>
    <submittedName>
        <fullName evidence="2">Uncharacterized protein</fullName>
    </submittedName>
</protein>
<keyword evidence="1" id="KW-0812">Transmembrane</keyword>
<keyword evidence="1" id="KW-0472">Membrane</keyword>
<reference evidence="2" key="2">
    <citation type="submission" date="2020-05" db="UniProtKB">
        <authorList>
            <consortium name="EnsemblMetazoa"/>
        </authorList>
    </citation>
    <scope>IDENTIFICATION</scope>
    <source>
        <strain evidence="2">CM1001059</strain>
    </source>
</reference>
<proteinExistence type="predicted"/>
<evidence type="ECO:0000313" key="3">
    <source>
        <dbReference type="Proteomes" id="UP000075902"/>
    </source>
</evidence>
<dbReference type="Proteomes" id="UP000075902">
    <property type="component" value="Unassembled WGS sequence"/>
</dbReference>
<accession>A0A182TGN2</accession>
<evidence type="ECO:0000313" key="2">
    <source>
        <dbReference type="EnsemblMetazoa" id="AMEC001978-PA"/>
    </source>
</evidence>
<sequence length="513" mass="52616">MGSPNGSPNKDTIEPSAWAGSIFLLSVLSPGAAGGPWVTGGGGRFVFGRKLRMPELDLTGSSVTRGVVPACFPSAIDLSISSYWFGSITSTSAWPTTACSADSSDDVSSITGTTSSISSLMTVGMTRAIGVVVSGYCSVVVVIVVVLLGTFVGRFFFRFGRVVVGRLAVRLAVLRYWFLILANDENGGILLATSGWMPSLDASVSNMSDRFCRCVVPFGRLLFRSSRSVVSGWRGSAVVPSCCTFTTTRACSVSLKTFLVGGFSAVAGRFGALLAWAVAVVSSTELSSELDGIVSVVLVISRSSASRSISSLELYVVVGMVVVEGCSVPSSSCSVDPPAVVMIAGLGVVVSAACSASSGLLRDSRSIPTSTSASSVVALSPSFAVVVVTVGAASSSGGPDWSGFLAITPSPRCSNRWSSSVRLSSCSVASTAVGVRYLKSGITSSWILSTGSGYGRTSATPSGSMPSVDEPKLGTGAEVNRFTSSFGMLSGSTVPIRRRSGANSPGMLSLRMA</sequence>